<reference evidence="3" key="1">
    <citation type="submission" date="2020-12" db="EMBL/GenBank/DDBJ databases">
        <title>Clostridium thailandense sp. nov., a novel acetogenic bacterium isolated from peat land soil in Thailand.</title>
        <authorList>
            <person name="Chaikitkaew S."/>
            <person name="Birkeland N.K."/>
        </authorList>
    </citation>
    <scope>NUCLEOTIDE SEQUENCE</scope>
    <source>
        <strain evidence="3">PL3</strain>
    </source>
</reference>
<dbReference type="NCBIfam" id="TIGR00072">
    <property type="entry name" value="hydrog_prot"/>
    <property type="match status" value="1"/>
</dbReference>
<dbReference type="InterPro" id="IPR000671">
    <property type="entry name" value="Peptidase_A31"/>
</dbReference>
<keyword evidence="1 3" id="KW-0645">Protease</keyword>
<dbReference type="PANTHER" id="PTHR30302:SF1">
    <property type="entry name" value="HYDROGENASE 2 MATURATION PROTEASE"/>
    <property type="match status" value="1"/>
</dbReference>
<dbReference type="Proteomes" id="UP000694308">
    <property type="component" value="Unassembled WGS sequence"/>
</dbReference>
<evidence type="ECO:0000256" key="1">
    <source>
        <dbReference type="ARBA" id="ARBA00022670"/>
    </source>
</evidence>
<sequence length="152" mass="17271">MNKKIIAVGNMVMCDDGIGIKIAEFLHYDFKLLGYDTIIIETNIENCMDKIEDSDFLIVVGSSYYDIEPGTINLTPLNEVNLDSLYFSQYILNLLELIKTSNKNVSGFLISVEASEFYFNPDLSYDLNSKLDTICKKLLNYISVINRLNLIS</sequence>
<dbReference type="GO" id="GO:0004175">
    <property type="term" value="F:endopeptidase activity"/>
    <property type="evidence" value="ECO:0007669"/>
    <property type="project" value="TreeGrafter"/>
</dbReference>
<proteinExistence type="predicted"/>
<dbReference type="GO" id="GO:0008047">
    <property type="term" value="F:enzyme activator activity"/>
    <property type="evidence" value="ECO:0007669"/>
    <property type="project" value="InterPro"/>
</dbReference>
<evidence type="ECO:0000256" key="2">
    <source>
        <dbReference type="ARBA" id="ARBA00022801"/>
    </source>
</evidence>
<protein>
    <submittedName>
        <fullName evidence="3">Hydrogenase maturation protease</fullName>
    </submittedName>
</protein>
<dbReference type="CDD" id="cd00518">
    <property type="entry name" value="H2MP"/>
    <property type="match status" value="1"/>
</dbReference>
<comment type="caution">
    <text evidence="3">The sequence shown here is derived from an EMBL/GenBank/DDBJ whole genome shotgun (WGS) entry which is preliminary data.</text>
</comment>
<keyword evidence="2" id="KW-0378">Hydrolase</keyword>
<dbReference type="GO" id="GO:0016485">
    <property type="term" value="P:protein processing"/>
    <property type="evidence" value="ECO:0007669"/>
    <property type="project" value="TreeGrafter"/>
</dbReference>
<dbReference type="EMBL" id="JAEEGC010000114">
    <property type="protein sequence ID" value="MBV7275189.1"/>
    <property type="molecule type" value="Genomic_DNA"/>
</dbReference>
<organism evidence="3 4">
    <name type="scientific">Clostridium thailandense</name>
    <dbReference type="NCBI Taxonomy" id="2794346"/>
    <lineage>
        <taxon>Bacteria</taxon>
        <taxon>Bacillati</taxon>
        <taxon>Bacillota</taxon>
        <taxon>Clostridia</taxon>
        <taxon>Eubacteriales</taxon>
        <taxon>Clostridiaceae</taxon>
        <taxon>Clostridium</taxon>
    </lineage>
</organism>
<evidence type="ECO:0000313" key="3">
    <source>
        <dbReference type="EMBL" id="MBV7275189.1"/>
    </source>
</evidence>
<dbReference type="RefSeq" id="WP_218322245.1">
    <property type="nucleotide sequence ID" value="NZ_JAEEGC010000114.1"/>
</dbReference>
<keyword evidence="4" id="KW-1185">Reference proteome</keyword>
<dbReference type="PANTHER" id="PTHR30302">
    <property type="entry name" value="HYDROGENASE 1 MATURATION PROTEASE"/>
    <property type="match status" value="1"/>
</dbReference>
<accession>A0A949U2K3</accession>
<evidence type="ECO:0000313" key="4">
    <source>
        <dbReference type="Proteomes" id="UP000694308"/>
    </source>
</evidence>
<gene>
    <name evidence="3" type="ORF">I6U48_20010</name>
</gene>
<dbReference type="AlphaFoldDB" id="A0A949U2K3"/>
<name>A0A949U2K3_9CLOT</name>